<dbReference type="InterPro" id="IPR013087">
    <property type="entry name" value="Znf_C2H2_type"/>
</dbReference>
<feature type="domain" description="C2H2-type" evidence="2">
    <location>
        <begin position="287"/>
        <end position="312"/>
    </location>
</feature>
<dbReference type="GO" id="GO:0005634">
    <property type="term" value="C:nucleus"/>
    <property type="evidence" value="ECO:0007669"/>
    <property type="project" value="TreeGrafter"/>
</dbReference>
<feature type="domain" description="C2H2-type" evidence="2">
    <location>
        <begin position="222"/>
        <end position="247"/>
    </location>
</feature>
<organism evidence="3">
    <name type="scientific">Pseudogymnoascus destructans</name>
    <dbReference type="NCBI Taxonomy" id="655981"/>
    <lineage>
        <taxon>Eukaryota</taxon>
        <taxon>Fungi</taxon>
        <taxon>Dikarya</taxon>
        <taxon>Ascomycota</taxon>
        <taxon>Pezizomycotina</taxon>
        <taxon>Leotiomycetes</taxon>
        <taxon>Thelebolales</taxon>
        <taxon>Thelebolaceae</taxon>
        <taxon>Pseudogymnoascus</taxon>
    </lineage>
</organism>
<dbReference type="AlphaFoldDB" id="A0A177A8D8"/>
<feature type="region of interest" description="Disordered" evidence="1">
    <location>
        <begin position="125"/>
        <end position="164"/>
    </location>
</feature>
<dbReference type="GeneID" id="36288426"/>
<dbReference type="VEuPathDB" id="FungiDB:GMDG_02100"/>
<name>A0A177A8D8_9PEZI</name>
<gene>
    <name evidence="3" type="ORF">VC83_05360</name>
</gene>
<dbReference type="eggNOG" id="KOG1721">
    <property type="taxonomic scope" value="Eukaryota"/>
</dbReference>
<sequence length="345" mass="37275">MAQAVDLEALAAGALRAFNAGEVPAAKPSHAEEVGGQVDGHQRHMSSPKISTINGNHEHLAPIQEASPKAEKLTNVTLPSISSQLGNLGELKHLADAAITAAVDTAPPNGHRHSISIQSPLQTPLFRVGDPAHHHPPSQVHTSPPPISPHESFHTIPSPGLPAPPFFFRRQSQVSYTSGGDFAGNVADAPTTDHSGSAPNGIPAGIDRMSIDGITNPLVGGFQCSYPGCTAQPFQTQYLLNSHANVHSQNRPHYCPVKGCQRSEGGKGFKRKNEMIRHGLVHESPGYVCPYCMDREHKYPRPDNLQRHVRVHHVDKDKDDPLLREVLAQRPEGPSRGRRRRGGNN</sequence>
<protein>
    <recommendedName>
        <fullName evidence="2">C2H2-type domain-containing protein</fullName>
    </recommendedName>
</protein>
<dbReference type="InterPro" id="IPR036236">
    <property type="entry name" value="Znf_C2H2_sf"/>
</dbReference>
<evidence type="ECO:0000259" key="2">
    <source>
        <dbReference type="SMART" id="SM00355"/>
    </source>
</evidence>
<dbReference type="Gene3D" id="3.30.160.60">
    <property type="entry name" value="Classic Zinc Finger"/>
    <property type="match status" value="2"/>
</dbReference>
<evidence type="ECO:0000256" key="1">
    <source>
        <dbReference type="SAM" id="MobiDB-lite"/>
    </source>
</evidence>
<feature type="region of interest" description="Disordered" evidence="1">
    <location>
        <begin position="179"/>
        <end position="204"/>
    </location>
</feature>
<dbReference type="GO" id="GO:0006357">
    <property type="term" value="P:regulation of transcription by RNA polymerase II"/>
    <property type="evidence" value="ECO:0007669"/>
    <property type="project" value="TreeGrafter"/>
</dbReference>
<proteinExistence type="predicted"/>
<evidence type="ECO:0000313" key="3">
    <source>
        <dbReference type="EMBL" id="OAF57980.1"/>
    </source>
</evidence>
<dbReference type="Proteomes" id="UP000077154">
    <property type="component" value="Unassembled WGS sequence"/>
</dbReference>
<dbReference type="SMART" id="SM00355">
    <property type="entry name" value="ZnF_C2H2"/>
    <property type="match status" value="3"/>
</dbReference>
<feature type="domain" description="C2H2-type" evidence="2">
    <location>
        <begin position="253"/>
        <end position="282"/>
    </location>
</feature>
<dbReference type="RefSeq" id="XP_024323266.1">
    <property type="nucleotide sequence ID" value="XM_024468982.1"/>
</dbReference>
<dbReference type="OrthoDB" id="6077919at2759"/>
<dbReference type="PANTHER" id="PTHR46179">
    <property type="entry name" value="ZINC FINGER PROTEIN"/>
    <property type="match status" value="1"/>
</dbReference>
<accession>A0A177A8D8</accession>
<dbReference type="PANTHER" id="PTHR46179:SF19">
    <property type="entry name" value="C2H2 FINGER DOMAIN TRANSCRIPTION FACTOR (EUROFUNG)-RELATED"/>
    <property type="match status" value="1"/>
</dbReference>
<dbReference type="EMBL" id="KV441398">
    <property type="protein sequence ID" value="OAF57980.1"/>
    <property type="molecule type" value="Genomic_DNA"/>
</dbReference>
<dbReference type="SUPFAM" id="SSF57667">
    <property type="entry name" value="beta-beta-alpha zinc fingers"/>
    <property type="match status" value="1"/>
</dbReference>
<dbReference type="InterPro" id="IPR051061">
    <property type="entry name" value="Zinc_finger_trans_reg"/>
</dbReference>
<reference evidence="3" key="1">
    <citation type="submission" date="2016-03" db="EMBL/GenBank/DDBJ databases">
        <title>Updated assembly of Pseudogymnoascus destructans, the fungus causing white-nose syndrome of bats.</title>
        <authorList>
            <person name="Palmer J.M."/>
            <person name="Drees K.P."/>
            <person name="Foster J.T."/>
            <person name="Lindner D.L."/>
        </authorList>
    </citation>
    <scope>NUCLEOTIDE SEQUENCE [LARGE SCALE GENOMIC DNA]</scope>
    <source>
        <strain evidence="3">20631-21</strain>
    </source>
</reference>